<evidence type="ECO:0000256" key="10">
    <source>
        <dbReference type="ARBA" id="ARBA00043962"/>
    </source>
</evidence>
<keyword evidence="5 11" id="KW-0479">Metal-binding</keyword>
<keyword evidence="3" id="KW-0031">Aminopeptidase</keyword>
<evidence type="ECO:0000313" key="13">
    <source>
        <dbReference type="EMBL" id="OGE47783.1"/>
    </source>
</evidence>
<reference evidence="13 14" key="1">
    <citation type="journal article" date="2016" name="Sci. Rep.">
        <title>Penicillium arizonense, a new, genome sequenced fungal species, reveals a high chemical diversity in secreted metabolites.</title>
        <authorList>
            <person name="Grijseels S."/>
            <person name="Nielsen J.C."/>
            <person name="Randelovic M."/>
            <person name="Nielsen J."/>
            <person name="Nielsen K.F."/>
            <person name="Workman M."/>
            <person name="Frisvad J.C."/>
        </authorList>
    </citation>
    <scope>NUCLEOTIDE SEQUENCE [LARGE SCALE GENOMIC DNA]</scope>
    <source>
        <strain evidence="13 14">CBS 141311</strain>
    </source>
</reference>
<evidence type="ECO:0000256" key="6">
    <source>
        <dbReference type="ARBA" id="ARBA00022729"/>
    </source>
</evidence>
<comment type="subunit">
    <text evidence="2">Monomer.</text>
</comment>
<dbReference type="EMBL" id="LXJU01000037">
    <property type="protein sequence ID" value="OGE47783.1"/>
    <property type="molecule type" value="Genomic_DNA"/>
</dbReference>
<evidence type="ECO:0000256" key="9">
    <source>
        <dbReference type="ARBA" id="ARBA00023157"/>
    </source>
</evidence>
<feature type="signal peptide" evidence="11">
    <location>
        <begin position="1"/>
        <end position="20"/>
    </location>
</feature>
<dbReference type="Pfam" id="PF04389">
    <property type="entry name" value="Peptidase_M28"/>
    <property type="match status" value="1"/>
</dbReference>
<dbReference type="Proteomes" id="UP000177622">
    <property type="component" value="Unassembled WGS sequence"/>
</dbReference>
<dbReference type="GO" id="GO:0004177">
    <property type="term" value="F:aminopeptidase activity"/>
    <property type="evidence" value="ECO:0007669"/>
    <property type="project" value="UniProtKB-KW"/>
</dbReference>
<evidence type="ECO:0000256" key="7">
    <source>
        <dbReference type="ARBA" id="ARBA00022801"/>
    </source>
</evidence>
<keyword evidence="4 11" id="KW-0645">Protease</keyword>
<dbReference type="RefSeq" id="XP_022483241.1">
    <property type="nucleotide sequence ID" value="XM_022636893.1"/>
</dbReference>
<dbReference type="InterPro" id="IPR045175">
    <property type="entry name" value="M28_fam"/>
</dbReference>
<evidence type="ECO:0000256" key="4">
    <source>
        <dbReference type="ARBA" id="ARBA00022670"/>
    </source>
</evidence>
<dbReference type="InterPro" id="IPR007484">
    <property type="entry name" value="Peptidase_M28"/>
</dbReference>
<comment type="similarity">
    <text evidence="10">Belongs to the peptidase M28 family. M28E subfamily.</text>
</comment>
<dbReference type="GeneID" id="34581627"/>
<keyword evidence="14" id="KW-1185">Reference proteome</keyword>
<evidence type="ECO:0000256" key="1">
    <source>
        <dbReference type="ARBA" id="ARBA00001947"/>
    </source>
</evidence>
<keyword evidence="9" id="KW-1015">Disulfide bond</keyword>
<comment type="cofactor">
    <cofactor evidence="1">
        <name>Zn(2+)</name>
        <dbReference type="ChEBI" id="CHEBI:29105"/>
    </cofactor>
</comment>
<evidence type="ECO:0000256" key="5">
    <source>
        <dbReference type="ARBA" id="ARBA00022723"/>
    </source>
</evidence>
<feature type="chain" id="PRO_5009363438" description="Peptide hydrolase" evidence="11">
    <location>
        <begin position="21"/>
        <end position="367"/>
    </location>
</feature>
<feature type="domain" description="Peptidase M28" evidence="12">
    <location>
        <begin position="218"/>
        <end position="356"/>
    </location>
</feature>
<dbReference type="GO" id="GO:0006508">
    <property type="term" value="P:proteolysis"/>
    <property type="evidence" value="ECO:0007669"/>
    <property type="project" value="UniProtKB-KW"/>
</dbReference>
<dbReference type="SUPFAM" id="SSF53187">
    <property type="entry name" value="Zn-dependent exopeptidases"/>
    <property type="match status" value="1"/>
</dbReference>
<dbReference type="GO" id="GO:0008235">
    <property type="term" value="F:metalloexopeptidase activity"/>
    <property type="evidence" value="ECO:0007669"/>
    <property type="project" value="InterPro"/>
</dbReference>
<dbReference type="EC" id="3.4.-.-" evidence="11"/>
<name>A0A1F5L3H7_PENAI</name>
<sequence length="367" mass="40588">MQKTIIAYILGIANLSAVAALDAQLVLSPISEVSNVLPQHGDHSIDESISAAIKNHPDPVAAYISLQSEDSRAETEEVLAEPRLLQIMGAAKPEWMTEGDKMRLRRKGTKFMDITDHEAFYAGQTHDAGAKRPNTPELIHERLIRSLFPYIDTGRMLDVLKHMTGYYNRYFNDIHGELSSEWLHDHISQAMDQIIANSPLDTHISLEYFTHSFRQSSIIARFEPKVRNFSHSLTILGAHQDSANYLFPLLPAPGADDDGSGTVSILEAFRVLAEAGFTPKDGPVEFHWYAAEEGGLLGSQAIARYKKEQGARIGAMIEFDMTAFIAKNATETIGFISTEADAVLTAWTANLSNKYVSIPAKVYDLPA</sequence>
<dbReference type="Gene3D" id="3.40.630.10">
    <property type="entry name" value="Zn peptidases"/>
    <property type="match status" value="1"/>
</dbReference>
<dbReference type="PANTHER" id="PTHR12147">
    <property type="entry name" value="METALLOPEPTIDASE M28 FAMILY MEMBER"/>
    <property type="match status" value="1"/>
</dbReference>
<accession>A0A1F5L3H7</accession>
<dbReference type="PANTHER" id="PTHR12147:SF56">
    <property type="entry name" value="AMINOPEPTIDASE YDR415C-RELATED"/>
    <property type="match status" value="1"/>
</dbReference>
<dbReference type="AlphaFoldDB" id="A0A1F5L3H7"/>
<dbReference type="OrthoDB" id="2214at2759"/>
<keyword evidence="7 11" id="KW-0378">Hydrolase</keyword>
<comment type="caution">
    <text evidence="13">The sequence shown here is derived from an EMBL/GenBank/DDBJ whole genome shotgun (WGS) entry which is preliminary data.</text>
</comment>
<protein>
    <recommendedName>
        <fullName evidence="11">Peptide hydrolase</fullName>
        <ecNumber evidence="11">3.4.-.-</ecNumber>
    </recommendedName>
</protein>
<gene>
    <name evidence="13" type="ORF">PENARI_c037G01405</name>
</gene>
<keyword evidence="8 11" id="KW-0862">Zinc</keyword>
<evidence type="ECO:0000259" key="12">
    <source>
        <dbReference type="Pfam" id="PF04389"/>
    </source>
</evidence>
<evidence type="ECO:0000256" key="3">
    <source>
        <dbReference type="ARBA" id="ARBA00022438"/>
    </source>
</evidence>
<evidence type="ECO:0000256" key="2">
    <source>
        <dbReference type="ARBA" id="ARBA00011245"/>
    </source>
</evidence>
<evidence type="ECO:0000256" key="8">
    <source>
        <dbReference type="ARBA" id="ARBA00022833"/>
    </source>
</evidence>
<evidence type="ECO:0000313" key="14">
    <source>
        <dbReference type="Proteomes" id="UP000177622"/>
    </source>
</evidence>
<organism evidence="13 14">
    <name type="scientific">Penicillium arizonense</name>
    <dbReference type="NCBI Taxonomy" id="1835702"/>
    <lineage>
        <taxon>Eukaryota</taxon>
        <taxon>Fungi</taxon>
        <taxon>Dikarya</taxon>
        <taxon>Ascomycota</taxon>
        <taxon>Pezizomycotina</taxon>
        <taxon>Eurotiomycetes</taxon>
        <taxon>Eurotiomycetidae</taxon>
        <taxon>Eurotiales</taxon>
        <taxon>Aspergillaceae</taxon>
        <taxon>Penicillium</taxon>
    </lineage>
</organism>
<evidence type="ECO:0000256" key="11">
    <source>
        <dbReference type="RuleBase" id="RU361240"/>
    </source>
</evidence>
<dbReference type="STRING" id="1835702.A0A1F5L3H7"/>
<proteinExistence type="inferred from homology"/>
<dbReference type="GO" id="GO:0046872">
    <property type="term" value="F:metal ion binding"/>
    <property type="evidence" value="ECO:0007669"/>
    <property type="project" value="UniProtKB-KW"/>
</dbReference>
<keyword evidence="6 11" id="KW-0732">Signal</keyword>